<keyword evidence="8 10" id="KW-0472">Membrane</keyword>
<evidence type="ECO:0000256" key="3">
    <source>
        <dbReference type="ARBA" id="ARBA00022448"/>
    </source>
</evidence>
<dbReference type="InterPro" id="IPR036837">
    <property type="entry name" value="Cation_efflux_CTD_sf"/>
</dbReference>
<keyword evidence="4 10" id="KW-0812">Transmembrane</keyword>
<feature type="domain" description="Cation efflux protein cytoplasmic" evidence="12">
    <location>
        <begin position="351"/>
        <end position="425"/>
    </location>
</feature>
<dbReference type="EMBL" id="KB306032">
    <property type="protein sequence ID" value="ELU00431.1"/>
    <property type="molecule type" value="Genomic_DNA"/>
</dbReference>
<evidence type="ECO:0000256" key="6">
    <source>
        <dbReference type="ARBA" id="ARBA00022989"/>
    </source>
</evidence>
<dbReference type="FunFam" id="1.20.1510.10:FF:000027">
    <property type="entry name" value="Zinc transporter ttm-1"/>
    <property type="match status" value="1"/>
</dbReference>
<proteinExistence type="inferred from homology"/>
<feature type="domain" description="Cation efflux protein transmembrane" evidence="11">
    <location>
        <begin position="106"/>
        <end position="345"/>
    </location>
</feature>
<evidence type="ECO:0000313" key="15">
    <source>
        <dbReference type="Proteomes" id="UP000014760"/>
    </source>
</evidence>
<evidence type="ECO:0000259" key="12">
    <source>
        <dbReference type="Pfam" id="PF16916"/>
    </source>
</evidence>
<evidence type="ECO:0000259" key="11">
    <source>
        <dbReference type="Pfam" id="PF01545"/>
    </source>
</evidence>
<accession>R7U2X8</accession>
<evidence type="ECO:0000313" key="13">
    <source>
        <dbReference type="EMBL" id="ELU00431.1"/>
    </source>
</evidence>
<dbReference type="PANTHER" id="PTHR11562:SF84">
    <property type="entry name" value="LD05335P"/>
    <property type="match status" value="1"/>
</dbReference>
<protein>
    <recommendedName>
        <fullName evidence="16">Zinc transporter 2-like</fullName>
    </recommendedName>
</protein>
<dbReference type="InterPro" id="IPR050681">
    <property type="entry name" value="CDF/SLC30A"/>
</dbReference>
<reference evidence="14" key="3">
    <citation type="submission" date="2015-06" db="UniProtKB">
        <authorList>
            <consortium name="EnsemblMetazoa"/>
        </authorList>
    </citation>
    <scope>IDENTIFICATION</scope>
</reference>
<gene>
    <name evidence="13" type="ORF">CAPTEDRAFT_169529</name>
</gene>
<evidence type="ECO:0000256" key="2">
    <source>
        <dbReference type="ARBA" id="ARBA00008873"/>
    </source>
</evidence>
<keyword evidence="5" id="KW-0862">Zinc</keyword>
<dbReference type="GO" id="GO:0005385">
    <property type="term" value="F:zinc ion transmembrane transporter activity"/>
    <property type="evidence" value="ECO:0007669"/>
    <property type="project" value="TreeGrafter"/>
</dbReference>
<dbReference type="EMBL" id="AMQN01009718">
    <property type="status" value="NOT_ANNOTATED_CDS"/>
    <property type="molecule type" value="Genomic_DNA"/>
</dbReference>
<reference evidence="15" key="1">
    <citation type="submission" date="2012-12" db="EMBL/GenBank/DDBJ databases">
        <authorList>
            <person name="Hellsten U."/>
            <person name="Grimwood J."/>
            <person name="Chapman J.A."/>
            <person name="Shapiro H."/>
            <person name="Aerts A."/>
            <person name="Otillar R.P."/>
            <person name="Terry A.Y."/>
            <person name="Boore J.L."/>
            <person name="Simakov O."/>
            <person name="Marletaz F."/>
            <person name="Cho S.-J."/>
            <person name="Edsinger-Gonzales E."/>
            <person name="Havlak P."/>
            <person name="Kuo D.-H."/>
            <person name="Larsson T."/>
            <person name="Lv J."/>
            <person name="Arendt D."/>
            <person name="Savage R."/>
            <person name="Osoegawa K."/>
            <person name="de Jong P."/>
            <person name="Lindberg D.R."/>
            <person name="Seaver E.C."/>
            <person name="Weisblat D.A."/>
            <person name="Putnam N.H."/>
            <person name="Grigoriev I.V."/>
            <person name="Rokhsar D.S."/>
        </authorList>
    </citation>
    <scope>NUCLEOTIDE SEQUENCE</scope>
    <source>
        <strain evidence="15">I ESC-2004</strain>
    </source>
</reference>
<feature type="transmembrane region" description="Helical" evidence="10">
    <location>
        <begin position="318"/>
        <end position="339"/>
    </location>
</feature>
<organism evidence="13">
    <name type="scientific">Capitella teleta</name>
    <name type="common">Polychaete worm</name>
    <dbReference type="NCBI Taxonomy" id="283909"/>
    <lineage>
        <taxon>Eukaryota</taxon>
        <taxon>Metazoa</taxon>
        <taxon>Spiralia</taxon>
        <taxon>Lophotrochozoa</taxon>
        <taxon>Annelida</taxon>
        <taxon>Polychaeta</taxon>
        <taxon>Sedentaria</taxon>
        <taxon>Scolecida</taxon>
        <taxon>Capitellidae</taxon>
        <taxon>Capitella</taxon>
    </lineage>
</organism>
<feature type="transmembrane region" description="Helical" evidence="10">
    <location>
        <begin position="136"/>
        <end position="156"/>
    </location>
</feature>
<evidence type="ECO:0000256" key="4">
    <source>
        <dbReference type="ARBA" id="ARBA00022692"/>
    </source>
</evidence>
<feature type="transmembrane region" description="Helical" evidence="10">
    <location>
        <begin position="106"/>
        <end position="130"/>
    </location>
</feature>
<comment type="subcellular location">
    <subcellularLocation>
        <location evidence="1">Membrane</location>
        <topology evidence="1">Multi-pass membrane protein</topology>
    </subcellularLocation>
</comment>
<dbReference type="Pfam" id="PF01545">
    <property type="entry name" value="Cation_efflux"/>
    <property type="match status" value="1"/>
</dbReference>
<reference evidence="13 15" key="2">
    <citation type="journal article" date="2013" name="Nature">
        <title>Insights into bilaterian evolution from three spiralian genomes.</title>
        <authorList>
            <person name="Simakov O."/>
            <person name="Marletaz F."/>
            <person name="Cho S.J."/>
            <person name="Edsinger-Gonzales E."/>
            <person name="Havlak P."/>
            <person name="Hellsten U."/>
            <person name="Kuo D.H."/>
            <person name="Larsson T."/>
            <person name="Lv J."/>
            <person name="Arendt D."/>
            <person name="Savage R."/>
            <person name="Osoegawa K."/>
            <person name="de Jong P."/>
            <person name="Grimwood J."/>
            <person name="Chapman J.A."/>
            <person name="Shapiro H."/>
            <person name="Aerts A."/>
            <person name="Otillar R.P."/>
            <person name="Terry A.Y."/>
            <person name="Boore J.L."/>
            <person name="Grigoriev I.V."/>
            <person name="Lindberg D.R."/>
            <person name="Seaver E.C."/>
            <person name="Weisblat D.A."/>
            <person name="Putnam N.H."/>
            <person name="Rokhsar D.S."/>
        </authorList>
    </citation>
    <scope>NUCLEOTIDE SEQUENCE</scope>
    <source>
        <strain evidence="13 15">I ESC-2004</strain>
    </source>
</reference>
<evidence type="ECO:0000256" key="7">
    <source>
        <dbReference type="ARBA" id="ARBA00023065"/>
    </source>
</evidence>
<dbReference type="HOGENOM" id="CLU_013430_0_1_1"/>
<dbReference type="SUPFAM" id="SSF160240">
    <property type="entry name" value="Cation efflux protein cytoplasmic domain-like"/>
    <property type="match status" value="1"/>
</dbReference>
<dbReference type="Pfam" id="PF16916">
    <property type="entry name" value="ZT_dimer"/>
    <property type="match status" value="1"/>
</dbReference>
<dbReference type="InterPro" id="IPR058533">
    <property type="entry name" value="Cation_efflux_TM"/>
</dbReference>
<evidence type="ECO:0000313" key="14">
    <source>
        <dbReference type="EnsemblMetazoa" id="CapteP169529"/>
    </source>
</evidence>
<dbReference type="SUPFAM" id="SSF161111">
    <property type="entry name" value="Cation efflux protein transmembrane domain-like"/>
    <property type="match status" value="1"/>
</dbReference>
<dbReference type="Proteomes" id="UP000014760">
    <property type="component" value="Unassembled WGS sequence"/>
</dbReference>
<dbReference type="InterPro" id="IPR027469">
    <property type="entry name" value="Cation_efflux_TMD_sf"/>
</dbReference>
<keyword evidence="5" id="KW-0864">Zinc transport</keyword>
<dbReference type="PANTHER" id="PTHR11562">
    <property type="entry name" value="CATION EFFLUX PROTEIN/ ZINC TRANSPORTER"/>
    <property type="match status" value="1"/>
</dbReference>
<feature type="transmembrane region" description="Helical" evidence="10">
    <location>
        <begin position="176"/>
        <end position="195"/>
    </location>
</feature>
<dbReference type="Gene3D" id="1.20.1510.10">
    <property type="entry name" value="Cation efflux protein transmembrane domain"/>
    <property type="match status" value="1"/>
</dbReference>
<dbReference type="EnsemblMetazoa" id="CapteT169529">
    <property type="protein sequence ID" value="CapteP169529"/>
    <property type="gene ID" value="CapteG169529"/>
</dbReference>
<dbReference type="GO" id="GO:0005886">
    <property type="term" value="C:plasma membrane"/>
    <property type="evidence" value="ECO:0007669"/>
    <property type="project" value="TreeGrafter"/>
</dbReference>
<dbReference type="OMA" id="RATKMYA"/>
<evidence type="ECO:0000256" key="9">
    <source>
        <dbReference type="SAM" id="MobiDB-lite"/>
    </source>
</evidence>
<keyword evidence="3" id="KW-0813">Transport</keyword>
<keyword evidence="15" id="KW-1185">Reference proteome</keyword>
<evidence type="ECO:0000256" key="10">
    <source>
        <dbReference type="SAM" id="Phobius"/>
    </source>
</evidence>
<feature type="region of interest" description="Disordered" evidence="9">
    <location>
        <begin position="247"/>
        <end position="267"/>
    </location>
</feature>
<dbReference type="InterPro" id="IPR002524">
    <property type="entry name" value="Cation_efflux"/>
</dbReference>
<sequence>MARNGINDDFQDFVDTHNIPSSDRGASNETRSVSELKNGDLGGSQSHFQPARGVTSDTAALVCCDELNARLHGVEPGPDGSAIDDESVHCHRPREQHQDTTARNQLIAVSFLCLLFMIAEIAGGVLSGSLALMTDATHMACDLTGFLISLAALWLAQRKATTRLSFGYHRAEVLGAFFSILLIWVLTGVLVYLAVDRVMNEDYEIEADDMLIVASLGVLFNVVMGLVLNSGLFKCCRVAHSHFGHSHSGDHSHSSDHSHGQPLSDPVSSVDVDVRLADPPKQNINIKAAMVHVVGDFFQSIGVLIAAIIIKIEPSYKLADPICTFIFSVLVLITTCVVLRDVCLIFMEAVPRDLDYVSIRRDLQSIPGVRLTHSLNIWALTSHKIAVAVHLAIDPDTDWREVLETATNLLRDSYHIHQSTIQVEEFDLSMESCQQCTGPV</sequence>
<dbReference type="GO" id="GO:0010043">
    <property type="term" value="P:response to zinc ion"/>
    <property type="evidence" value="ECO:0007669"/>
    <property type="project" value="TreeGrafter"/>
</dbReference>
<dbReference type="InterPro" id="IPR027470">
    <property type="entry name" value="Cation_efflux_CTD"/>
</dbReference>
<keyword evidence="7" id="KW-0406">Ion transport</keyword>
<comment type="similarity">
    <text evidence="2">Belongs to the cation diffusion facilitator (CDF) transporter (TC 2.A.4) family. SLC30A subfamily.</text>
</comment>
<dbReference type="NCBIfam" id="TIGR01297">
    <property type="entry name" value="CDF"/>
    <property type="match status" value="1"/>
</dbReference>
<feature type="region of interest" description="Disordered" evidence="9">
    <location>
        <begin position="1"/>
        <end position="52"/>
    </location>
</feature>
<feature type="transmembrane region" description="Helical" evidence="10">
    <location>
        <begin position="289"/>
        <end position="312"/>
    </location>
</feature>
<evidence type="ECO:0000256" key="5">
    <source>
        <dbReference type="ARBA" id="ARBA00022906"/>
    </source>
</evidence>
<feature type="compositionally biased region" description="Polar residues" evidence="9">
    <location>
        <begin position="18"/>
        <end position="31"/>
    </location>
</feature>
<dbReference type="AlphaFoldDB" id="R7U2X8"/>
<dbReference type="OrthoDB" id="9944568at2759"/>
<evidence type="ECO:0008006" key="16">
    <source>
        <dbReference type="Google" id="ProtNLM"/>
    </source>
</evidence>
<evidence type="ECO:0000256" key="1">
    <source>
        <dbReference type="ARBA" id="ARBA00004141"/>
    </source>
</evidence>
<feature type="transmembrane region" description="Helical" evidence="10">
    <location>
        <begin position="210"/>
        <end position="228"/>
    </location>
</feature>
<dbReference type="STRING" id="283909.R7U2X8"/>
<keyword evidence="6 10" id="KW-1133">Transmembrane helix</keyword>
<feature type="compositionally biased region" description="Basic and acidic residues" evidence="9">
    <location>
        <begin position="247"/>
        <end position="259"/>
    </location>
</feature>
<evidence type="ECO:0000256" key="8">
    <source>
        <dbReference type="ARBA" id="ARBA00023136"/>
    </source>
</evidence>
<name>R7U2X8_CAPTE</name>